<dbReference type="Pfam" id="PF01876">
    <property type="entry name" value="RNase_P_p30"/>
    <property type="match status" value="1"/>
</dbReference>
<dbReference type="EMBL" id="JAPTGB010000013">
    <property type="protein sequence ID" value="MCZ0860926.1"/>
    <property type="molecule type" value="Genomic_DNA"/>
</dbReference>
<dbReference type="SMART" id="SM00481">
    <property type="entry name" value="POLIIIAc"/>
    <property type="match status" value="1"/>
</dbReference>
<dbReference type="NCBIfam" id="NF004981">
    <property type="entry name" value="PRK06361.1"/>
    <property type="match status" value="1"/>
</dbReference>
<dbReference type="InterPro" id="IPR002738">
    <property type="entry name" value="RNase_P_p30"/>
</dbReference>
<gene>
    <name evidence="3" type="ORF">O0S10_06765</name>
</gene>
<dbReference type="Proteomes" id="UP001141422">
    <property type="component" value="Unassembled WGS sequence"/>
</dbReference>
<dbReference type="PANTHER" id="PTHR36928:SF1">
    <property type="entry name" value="PHOSPHATASE YCDX-RELATED"/>
    <property type="match status" value="1"/>
</dbReference>
<dbReference type="CDD" id="cd07432">
    <property type="entry name" value="PHP_HisPPase"/>
    <property type="match status" value="1"/>
</dbReference>
<evidence type="ECO:0000313" key="4">
    <source>
        <dbReference type="Proteomes" id="UP001141422"/>
    </source>
</evidence>
<protein>
    <submittedName>
        <fullName evidence="3">Histidinol phosphate phosphatase domain-containing protein</fullName>
    </submittedName>
</protein>
<dbReference type="SUPFAM" id="SSF89550">
    <property type="entry name" value="PHP domain-like"/>
    <property type="match status" value="1"/>
</dbReference>
<dbReference type="Gene3D" id="3.20.20.140">
    <property type="entry name" value="Metal-dependent hydrolases"/>
    <property type="match status" value="1"/>
</dbReference>
<dbReference type="InterPro" id="IPR050243">
    <property type="entry name" value="PHP_phosphatase"/>
</dbReference>
<keyword evidence="4" id="KW-1185">Reference proteome</keyword>
<dbReference type="InterPro" id="IPR016195">
    <property type="entry name" value="Pol/histidinol_Pase-like"/>
</dbReference>
<comment type="caution">
    <text evidence="3">The sequence shown here is derived from an EMBL/GenBank/DDBJ whole genome shotgun (WGS) entry which is preliminary data.</text>
</comment>
<keyword evidence="1" id="KW-0819">tRNA processing</keyword>
<dbReference type="RefSeq" id="WP_268925125.1">
    <property type="nucleotide sequence ID" value="NZ_JAPTGB010000013.1"/>
</dbReference>
<feature type="domain" description="Polymerase/histidinol phosphatase N-terminal" evidence="2">
    <location>
        <begin position="2"/>
        <end position="74"/>
    </location>
</feature>
<sequence length="214" mass="23095">MYDFHCHTTMSDGELLPTELIRRMAVLGYTEMAISDHADFSNVEELIRAEEAVKRSAELYGIRLYSGIEITHVPPDQIDELAEYAKGLGAEVVVVHGETIAEPVAPGTNAAAISSAYVDVLAHPGLITDEDARLAARNGVFLEVTSRGGHNRTNGHVLSAARRAGAEVVVESDAHGPGDLLSERMRYLVARGAGMSEEEAKRVLSQSYDSLFSS</sequence>
<name>A0ABT4IH94_9EURY</name>
<evidence type="ECO:0000313" key="3">
    <source>
        <dbReference type="EMBL" id="MCZ0860926.1"/>
    </source>
</evidence>
<proteinExistence type="predicted"/>
<evidence type="ECO:0000259" key="2">
    <source>
        <dbReference type="SMART" id="SM00481"/>
    </source>
</evidence>
<reference evidence="3" key="1">
    <citation type="submission" date="2022-12" db="EMBL/GenBank/DDBJ databases">
        <title>Isolation and characterisation of novel Methanocorpusculum spp. from native Australian herbivores indicates the genus is ancestrally host-associated.</title>
        <authorList>
            <person name="Volmer J.G."/>
            <person name="Soo R.M."/>
            <person name="Evans P.N."/>
            <person name="Hoedt E.C."/>
            <person name="Astorga Alsina A.L."/>
            <person name="Woodcroft B.J."/>
            <person name="Tyson G.W."/>
            <person name="Hugenholtz P."/>
            <person name="Morrison M."/>
        </authorList>
    </citation>
    <scope>NUCLEOTIDE SEQUENCE</scope>
    <source>
        <strain evidence="3">MG</strain>
    </source>
</reference>
<accession>A0ABT4IH94</accession>
<evidence type="ECO:0000256" key="1">
    <source>
        <dbReference type="ARBA" id="ARBA00022694"/>
    </source>
</evidence>
<dbReference type="InterPro" id="IPR003141">
    <property type="entry name" value="Pol/His_phosphatase_N"/>
</dbReference>
<dbReference type="PANTHER" id="PTHR36928">
    <property type="entry name" value="PHOSPHATASE YCDX-RELATED"/>
    <property type="match status" value="1"/>
</dbReference>
<organism evidence="3 4">
    <name type="scientific">Methanocorpusculum petauri</name>
    <dbReference type="NCBI Taxonomy" id="3002863"/>
    <lineage>
        <taxon>Archaea</taxon>
        <taxon>Methanobacteriati</taxon>
        <taxon>Methanobacteriota</taxon>
        <taxon>Stenosarchaea group</taxon>
        <taxon>Methanomicrobia</taxon>
        <taxon>Methanomicrobiales</taxon>
        <taxon>Methanocorpusculaceae</taxon>
        <taxon>Methanocorpusculum</taxon>
    </lineage>
</organism>